<accession>A0A364L9I1</accession>
<dbReference type="GO" id="GO:0032259">
    <property type="term" value="P:methylation"/>
    <property type="evidence" value="ECO:0007669"/>
    <property type="project" value="UniProtKB-KW"/>
</dbReference>
<dbReference type="RefSeq" id="XP_040736875.1">
    <property type="nucleotide sequence ID" value="XM_040881171.1"/>
</dbReference>
<dbReference type="EMBL" id="MIKG01000019">
    <property type="protein sequence ID" value="RAO72361.1"/>
    <property type="molecule type" value="Genomic_DNA"/>
</dbReference>
<dbReference type="GeneID" id="63797587"/>
<dbReference type="CDD" id="cd02440">
    <property type="entry name" value="AdoMet_MTases"/>
    <property type="match status" value="1"/>
</dbReference>
<dbReference type="InterPro" id="IPR016461">
    <property type="entry name" value="COMT-like"/>
</dbReference>
<feature type="domain" description="O-methyltransferase C-terminal" evidence="4">
    <location>
        <begin position="265"/>
        <end position="417"/>
    </location>
</feature>
<dbReference type="Gene3D" id="3.40.50.150">
    <property type="entry name" value="Vaccinia Virus protein VP39"/>
    <property type="match status" value="1"/>
</dbReference>
<dbReference type="Proteomes" id="UP000249363">
    <property type="component" value="Unassembled WGS sequence"/>
</dbReference>
<dbReference type="PANTHER" id="PTHR43712:SF12">
    <property type="entry name" value="STERIGMATOCYSTIN 8-O-METHYLTRANSFERASE"/>
    <property type="match status" value="1"/>
</dbReference>
<keyword evidence="1" id="KW-0489">Methyltransferase</keyword>
<dbReference type="InterPro" id="IPR001077">
    <property type="entry name" value="COMT_C"/>
</dbReference>
<dbReference type="Gene3D" id="1.10.10.10">
    <property type="entry name" value="Winged helix-like DNA-binding domain superfamily/Winged helix DNA-binding domain"/>
    <property type="match status" value="1"/>
</dbReference>
<comment type="caution">
    <text evidence="5">The sequence shown here is derived from an EMBL/GenBank/DDBJ whole genome shotgun (WGS) entry which is preliminary data.</text>
</comment>
<dbReference type="GO" id="GO:0008171">
    <property type="term" value="F:O-methyltransferase activity"/>
    <property type="evidence" value="ECO:0007669"/>
    <property type="project" value="InterPro"/>
</dbReference>
<dbReference type="InterPro" id="IPR036388">
    <property type="entry name" value="WH-like_DNA-bd_sf"/>
</dbReference>
<gene>
    <name evidence="5" type="ORF">BHQ10_008373</name>
</gene>
<evidence type="ECO:0000313" key="5">
    <source>
        <dbReference type="EMBL" id="RAO72361.1"/>
    </source>
</evidence>
<evidence type="ECO:0000256" key="1">
    <source>
        <dbReference type="ARBA" id="ARBA00022603"/>
    </source>
</evidence>
<dbReference type="STRING" id="1196081.A0A364L9I1"/>
<keyword evidence="2" id="KW-0808">Transferase</keyword>
<protein>
    <recommendedName>
        <fullName evidence="4">O-methyltransferase C-terminal domain-containing protein</fullName>
    </recommendedName>
</protein>
<dbReference type="PANTHER" id="PTHR43712">
    <property type="entry name" value="PUTATIVE (AFU_ORTHOLOGUE AFUA_4G14580)-RELATED"/>
    <property type="match status" value="1"/>
</dbReference>
<sequence length="442" mass="49530">MPESDPTLNGLAAAITQAASTISSYIDEHKLPAPSFAEGGPERYPMAPEVQIARLQLMESATDLLHLAMGPESYSLMHPVFNNHDTMVMDVLNQFDFWSAVPAGGSATYSEIVEATKLPEEVVRRILRYAFTMRLFAPVGRDSVKHTATSAFLFKFPPMRSMIAHNAEETRISDYYFPESLRRFSLGKPTLSQEVYESGWGVADVDKTGKLVSYWDYLKGQPQGKPEGFREKRFAEAMQAAAAVAGFGINEYMRDNYDWASLGEAKVIDIGGSSGHDAFVLAAAYPKLSLVVQDRPELEPAFRSLVPKELSERVIFQAHDFFTPQPVKADVYIVKQIFHDWPDKYVVKILENLATHLKSGSRLVMFESVFPSLDAEGKYPLPRAAMRMLAATDLQMLTLLNAVERTLEEWHTVVKKADERFDVRVVSSSPQSLRSIIEVVYK</sequence>
<evidence type="ECO:0000313" key="6">
    <source>
        <dbReference type="Proteomes" id="UP000249363"/>
    </source>
</evidence>
<dbReference type="AlphaFoldDB" id="A0A364L9I1"/>
<dbReference type="InterPro" id="IPR029063">
    <property type="entry name" value="SAM-dependent_MTases_sf"/>
</dbReference>
<dbReference type="InterPro" id="IPR036390">
    <property type="entry name" value="WH_DNA-bd_sf"/>
</dbReference>
<evidence type="ECO:0000256" key="2">
    <source>
        <dbReference type="ARBA" id="ARBA00022679"/>
    </source>
</evidence>
<dbReference type="Pfam" id="PF00891">
    <property type="entry name" value="Methyltransf_2"/>
    <property type="match status" value="1"/>
</dbReference>
<dbReference type="SUPFAM" id="SSF53335">
    <property type="entry name" value="S-adenosyl-L-methionine-dependent methyltransferases"/>
    <property type="match status" value="1"/>
</dbReference>
<keyword evidence="6" id="KW-1185">Reference proteome</keyword>
<keyword evidence="3" id="KW-0949">S-adenosyl-L-methionine</keyword>
<organism evidence="5 6">
    <name type="scientific">Talaromyces amestolkiae</name>
    <dbReference type="NCBI Taxonomy" id="1196081"/>
    <lineage>
        <taxon>Eukaryota</taxon>
        <taxon>Fungi</taxon>
        <taxon>Dikarya</taxon>
        <taxon>Ascomycota</taxon>
        <taxon>Pezizomycotina</taxon>
        <taxon>Eurotiomycetes</taxon>
        <taxon>Eurotiomycetidae</taxon>
        <taxon>Eurotiales</taxon>
        <taxon>Trichocomaceae</taxon>
        <taxon>Talaromyces</taxon>
        <taxon>Talaromyces sect. Talaromyces</taxon>
    </lineage>
</organism>
<reference evidence="5 6" key="1">
    <citation type="journal article" date="2017" name="Biotechnol. Biofuels">
        <title>Differential beta-glucosidase expression as a function of carbon source availability in Talaromyces amestolkiae: a genomic and proteomic approach.</title>
        <authorList>
            <person name="de Eugenio L.I."/>
            <person name="Mendez-Liter J.A."/>
            <person name="Nieto-Dominguez M."/>
            <person name="Alonso L."/>
            <person name="Gil-Munoz J."/>
            <person name="Barriuso J."/>
            <person name="Prieto A."/>
            <person name="Martinez M.J."/>
        </authorList>
    </citation>
    <scope>NUCLEOTIDE SEQUENCE [LARGE SCALE GENOMIC DNA]</scope>
    <source>
        <strain evidence="5 6">CIB</strain>
    </source>
</reference>
<evidence type="ECO:0000256" key="3">
    <source>
        <dbReference type="ARBA" id="ARBA00022691"/>
    </source>
</evidence>
<proteinExistence type="predicted"/>
<dbReference type="PROSITE" id="PS51683">
    <property type="entry name" value="SAM_OMT_II"/>
    <property type="match status" value="1"/>
</dbReference>
<evidence type="ECO:0000259" key="4">
    <source>
        <dbReference type="Pfam" id="PF00891"/>
    </source>
</evidence>
<dbReference type="OrthoDB" id="4220692at2759"/>
<name>A0A364L9I1_TALAM</name>
<dbReference type="SUPFAM" id="SSF46785">
    <property type="entry name" value="Winged helix' DNA-binding domain"/>
    <property type="match status" value="1"/>
</dbReference>